<keyword evidence="1" id="KW-1133">Transmembrane helix</keyword>
<evidence type="ECO:0000313" key="2">
    <source>
        <dbReference type="EMBL" id="MBR7781667.1"/>
    </source>
</evidence>
<dbReference type="EMBL" id="JAGSPN010000003">
    <property type="protein sequence ID" value="MBR7781667.1"/>
    <property type="molecule type" value="Genomic_DNA"/>
</dbReference>
<feature type="transmembrane region" description="Helical" evidence="1">
    <location>
        <begin position="105"/>
        <end position="126"/>
    </location>
</feature>
<name>A0A941DIP7_9BURK</name>
<reference evidence="2" key="1">
    <citation type="submission" date="2021-04" db="EMBL/GenBank/DDBJ databases">
        <title>novel species isolated from subtropical streams in China.</title>
        <authorList>
            <person name="Lu H."/>
        </authorList>
    </citation>
    <scope>NUCLEOTIDE SEQUENCE</scope>
    <source>
        <strain evidence="2">LFS511W</strain>
    </source>
</reference>
<sequence>MIILSGNLGLIALALLLAGSEGWDAFISGFSEFISGALNPELNGVEYLQSAQSYISTHRWLNYLPLVAAKAAAWNLLPLSALNGGQIIMMLLSPGKVLKSLFHKYSSILLMVMLACWLFALFRWLYGH</sequence>
<keyword evidence="3" id="KW-1185">Reference proteome</keyword>
<accession>A0A941DIP7</accession>
<evidence type="ECO:0000313" key="3">
    <source>
        <dbReference type="Proteomes" id="UP000680067"/>
    </source>
</evidence>
<feature type="transmembrane region" description="Helical" evidence="1">
    <location>
        <begin position="72"/>
        <end position="93"/>
    </location>
</feature>
<evidence type="ECO:0000256" key="1">
    <source>
        <dbReference type="SAM" id="Phobius"/>
    </source>
</evidence>
<gene>
    <name evidence="2" type="ORF">KDM89_05920</name>
</gene>
<comment type="caution">
    <text evidence="2">The sequence shown here is derived from an EMBL/GenBank/DDBJ whole genome shotgun (WGS) entry which is preliminary data.</text>
</comment>
<dbReference type="AlphaFoldDB" id="A0A941DIP7"/>
<organism evidence="2 3">
    <name type="scientific">Undibacterium luofuense</name>
    <dbReference type="NCBI Taxonomy" id="2828733"/>
    <lineage>
        <taxon>Bacteria</taxon>
        <taxon>Pseudomonadati</taxon>
        <taxon>Pseudomonadota</taxon>
        <taxon>Betaproteobacteria</taxon>
        <taxon>Burkholderiales</taxon>
        <taxon>Oxalobacteraceae</taxon>
        <taxon>Undibacterium</taxon>
    </lineage>
</organism>
<keyword evidence="1" id="KW-0472">Membrane</keyword>
<protein>
    <submittedName>
        <fullName evidence="2">Uncharacterized protein</fullName>
    </submittedName>
</protein>
<keyword evidence="1" id="KW-0812">Transmembrane</keyword>
<proteinExistence type="predicted"/>
<dbReference type="Proteomes" id="UP000680067">
    <property type="component" value="Unassembled WGS sequence"/>
</dbReference>